<evidence type="ECO:0000313" key="2">
    <source>
        <dbReference type="EMBL" id="CAJ1906583.1"/>
    </source>
</evidence>
<comment type="caution">
    <text evidence="2">The sequence shown here is derived from an EMBL/GenBank/DDBJ whole genome shotgun (WGS) entry which is preliminary data.</text>
</comment>
<dbReference type="EMBL" id="CAKOGP040000001">
    <property type="protein sequence ID" value="CAJ1906583.1"/>
    <property type="molecule type" value="Genomic_DNA"/>
</dbReference>
<accession>A0AAD2CCZ1</accession>
<name>A0AAD2CCZ1_9STRA</name>
<dbReference type="Proteomes" id="UP001295423">
    <property type="component" value="Unassembled WGS sequence"/>
</dbReference>
<feature type="region of interest" description="Disordered" evidence="1">
    <location>
        <begin position="185"/>
        <end position="233"/>
    </location>
</feature>
<gene>
    <name evidence="2" type="ORF">CYCCA115_LOCUS462</name>
</gene>
<organism evidence="2 3">
    <name type="scientific">Cylindrotheca closterium</name>
    <dbReference type="NCBI Taxonomy" id="2856"/>
    <lineage>
        <taxon>Eukaryota</taxon>
        <taxon>Sar</taxon>
        <taxon>Stramenopiles</taxon>
        <taxon>Ochrophyta</taxon>
        <taxon>Bacillariophyta</taxon>
        <taxon>Bacillariophyceae</taxon>
        <taxon>Bacillariophycidae</taxon>
        <taxon>Bacillariales</taxon>
        <taxon>Bacillariaceae</taxon>
        <taxon>Cylindrotheca</taxon>
    </lineage>
</organism>
<reference evidence="2" key="1">
    <citation type="submission" date="2023-08" db="EMBL/GenBank/DDBJ databases">
        <authorList>
            <person name="Audoor S."/>
            <person name="Bilcke G."/>
        </authorList>
    </citation>
    <scope>NUCLEOTIDE SEQUENCE</scope>
</reference>
<evidence type="ECO:0000313" key="3">
    <source>
        <dbReference type="Proteomes" id="UP001295423"/>
    </source>
</evidence>
<proteinExistence type="predicted"/>
<evidence type="ECO:0000256" key="1">
    <source>
        <dbReference type="SAM" id="MobiDB-lite"/>
    </source>
</evidence>
<sequence>MSNLRPSVRSAIKSFIQTQDGSQIASDVLRVIHEEALLMKETEDTRDMFETDPFEAFEKMKSQIRQFKSMIQVTSCSRVRTRKYVANDAVVTIDNGKDLQLTFRYEQKPREGTTKGTQIWYSIEMAENSYSERQNLLVVQVWSPGDAPCTDTAAVCINDQMMEEEENEDDLWSDIDDDEEVVHEVNAETKKQNPPSTSPANDRNPSKRAKLSENSGAAPQAQGNEGEQEDDDEHENCDTYMAFMDPELLHSFLTATKFGPMDEDTAFFLLMTFPFYEHEWDLIGFVLSEVFGSDEDLEDSQPAQ</sequence>
<feature type="compositionally biased region" description="Polar residues" evidence="1">
    <location>
        <begin position="192"/>
        <end position="203"/>
    </location>
</feature>
<protein>
    <submittedName>
        <fullName evidence="2">Uncharacterized protein</fullName>
    </submittedName>
</protein>
<keyword evidence="3" id="KW-1185">Reference proteome</keyword>
<dbReference type="AlphaFoldDB" id="A0AAD2CCZ1"/>